<dbReference type="Proteomes" id="UP000292085">
    <property type="component" value="Unassembled WGS sequence"/>
</dbReference>
<dbReference type="PANTHER" id="PTHR10815:SF5">
    <property type="entry name" value="METHYLATED-DNA--PROTEIN-CYSTEINE METHYLTRANSFERASE"/>
    <property type="match status" value="1"/>
</dbReference>
<sequence length="155" mass="16450">MYARDFALIATPIGMVRLRGDKERLDAITIEPDVQPEVAGAGALAEGAAQISAYFARRLMVFDLPLRPLASPRGMAMRDAMVAIGFGQTRSYGALARSIGSGARAIGQACARNSLPIVVPCHRVTNADGSLGAYSAGDGPVTKRWLLDHEQGRLI</sequence>
<dbReference type="Gene3D" id="3.30.160.70">
    <property type="entry name" value="Methylated DNA-protein cysteine methyltransferase domain"/>
    <property type="match status" value="1"/>
</dbReference>
<keyword evidence="3" id="KW-0808">Transferase</keyword>
<dbReference type="InterPro" id="IPR036631">
    <property type="entry name" value="MGMT_N_sf"/>
</dbReference>
<evidence type="ECO:0000313" key="3">
    <source>
        <dbReference type="EMBL" id="RZF65339.1"/>
    </source>
</evidence>
<dbReference type="RefSeq" id="WP_130155871.1">
    <property type="nucleotide sequence ID" value="NZ_SGIS01000007.1"/>
</dbReference>
<dbReference type="CDD" id="cd06445">
    <property type="entry name" value="ATase"/>
    <property type="match status" value="1"/>
</dbReference>
<dbReference type="EMBL" id="SGIS01000007">
    <property type="protein sequence ID" value="RZF65339.1"/>
    <property type="molecule type" value="Genomic_DNA"/>
</dbReference>
<protein>
    <submittedName>
        <fullName evidence="3">Methylated-DNA--[protein]-cysteine S-methyltransferase</fullName>
    </submittedName>
</protein>
<proteinExistence type="predicted"/>
<keyword evidence="4" id="KW-1185">Reference proteome</keyword>
<dbReference type="InterPro" id="IPR014048">
    <property type="entry name" value="MethylDNA_cys_MeTrfase_DNA-bd"/>
</dbReference>
<gene>
    <name evidence="3" type="ORF">EWE75_06625</name>
</gene>
<keyword evidence="1" id="KW-0227">DNA damage</keyword>
<dbReference type="InterPro" id="IPR036388">
    <property type="entry name" value="WH-like_DNA-bd_sf"/>
</dbReference>
<dbReference type="SUPFAM" id="SSF46767">
    <property type="entry name" value="Methylated DNA-protein cysteine methyltransferase, C-terminal domain"/>
    <property type="match status" value="1"/>
</dbReference>
<dbReference type="Gene3D" id="1.10.10.10">
    <property type="entry name" value="Winged helix-like DNA-binding domain superfamily/Winged helix DNA-binding domain"/>
    <property type="match status" value="1"/>
</dbReference>
<evidence type="ECO:0000256" key="1">
    <source>
        <dbReference type="ARBA" id="ARBA00022763"/>
    </source>
</evidence>
<dbReference type="NCBIfam" id="TIGR00589">
    <property type="entry name" value="ogt"/>
    <property type="match status" value="1"/>
</dbReference>
<dbReference type="InterPro" id="IPR036217">
    <property type="entry name" value="MethylDNA_cys_MeTrfase_DNAb"/>
</dbReference>
<keyword evidence="3" id="KW-0489">Methyltransferase</keyword>
<dbReference type="GO" id="GO:0006281">
    <property type="term" value="P:DNA repair"/>
    <property type="evidence" value="ECO:0007669"/>
    <property type="project" value="InterPro"/>
</dbReference>
<comment type="caution">
    <text evidence="3">The sequence shown here is derived from an EMBL/GenBank/DDBJ whole genome shotgun (WGS) entry which is preliminary data.</text>
</comment>
<dbReference type="OrthoDB" id="9802228at2"/>
<dbReference type="PANTHER" id="PTHR10815">
    <property type="entry name" value="METHYLATED-DNA--PROTEIN-CYSTEINE METHYLTRANSFERASE"/>
    <property type="match status" value="1"/>
</dbReference>
<reference evidence="3 4" key="1">
    <citation type="submission" date="2019-02" db="EMBL/GenBank/DDBJ databases">
        <authorList>
            <person name="Li Y."/>
        </authorList>
    </citation>
    <scope>NUCLEOTIDE SEQUENCE [LARGE SCALE GENOMIC DNA]</scope>
    <source>
        <strain evidence="3 4">3-7</strain>
    </source>
</reference>
<dbReference type="SUPFAM" id="SSF53155">
    <property type="entry name" value="Methylated DNA-protein cysteine methyltransferase domain"/>
    <property type="match status" value="1"/>
</dbReference>
<dbReference type="AlphaFoldDB" id="A0A4Q6Y760"/>
<name>A0A4Q6Y760_9SPHN</name>
<organism evidence="3 4">
    <name type="scientific">Sphingomonas populi</name>
    <dbReference type="NCBI Taxonomy" id="2484750"/>
    <lineage>
        <taxon>Bacteria</taxon>
        <taxon>Pseudomonadati</taxon>
        <taxon>Pseudomonadota</taxon>
        <taxon>Alphaproteobacteria</taxon>
        <taxon>Sphingomonadales</taxon>
        <taxon>Sphingomonadaceae</taxon>
        <taxon>Sphingomonas</taxon>
    </lineage>
</organism>
<dbReference type="GO" id="GO:0032259">
    <property type="term" value="P:methylation"/>
    <property type="evidence" value="ECO:0007669"/>
    <property type="project" value="UniProtKB-KW"/>
</dbReference>
<evidence type="ECO:0000259" key="2">
    <source>
        <dbReference type="Pfam" id="PF01035"/>
    </source>
</evidence>
<dbReference type="Pfam" id="PF01035">
    <property type="entry name" value="DNA_binding_1"/>
    <property type="match status" value="1"/>
</dbReference>
<dbReference type="GO" id="GO:0003908">
    <property type="term" value="F:methylated-DNA-[protein]-cysteine S-methyltransferase activity"/>
    <property type="evidence" value="ECO:0007669"/>
    <property type="project" value="InterPro"/>
</dbReference>
<evidence type="ECO:0000313" key="4">
    <source>
        <dbReference type="Proteomes" id="UP000292085"/>
    </source>
</evidence>
<accession>A0A4Q6Y760</accession>
<feature type="domain" description="Methylated-DNA-[protein]-cysteine S-methyltransferase DNA binding" evidence="2">
    <location>
        <begin position="79"/>
        <end position="151"/>
    </location>
</feature>